<accession>A0A0C3G2L7</accession>
<dbReference type="HOGENOM" id="CLU_2400448_0_0_1"/>
<dbReference type="InParanoid" id="A0A0C3G2L7"/>
<dbReference type="AlphaFoldDB" id="A0A0C3G2L7"/>
<organism evidence="1 2">
    <name type="scientific">Piloderma croceum (strain F 1598)</name>
    <dbReference type="NCBI Taxonomy" id="765440"/>
    <lineage>
        <taxon>Eukaryota</taxon>
        <taxon>Fungi</taxon>
        <taxon>Dikarya</taxon>
        <taxon>Basidiomycota</taxon>
        <taxon>Agaricomycotina</taxon>
        <taxon>Agaricomycetes</taxon>
        <taxon>Agaricomycetidae</taxon>
        <taxon>Atheliales</taxon>
        <taxon>Atheliaceae</taxon>
        <taxon>Piloderma</taxon>
    </lineage>
</organism>
<sequence length="93" mass="10475">MALKGSGLQTICPQLGQAVQSLNCDREYSLTWDTSLIWFRHQMEDYVVKDQESKVLWKLEPSRSEHGGACDCMIRRISGGQNLSSLEVWAAGE</sequence>
<protein>
    <submittedName>
        <fullName evidence="1">Uncharacterized protein</fullName>
    </submittedName>
</protein>
<evidence type="ECO:0000313" key="2">
    <source>
        <dbReference type="Proteomes" id="UP000054166"/>
    </source>
</evidence>
<keyword evidence="2" id="KW-1185">Reference proteome</keyword>
<dbReference type="EMBL" id="KN832986">
    <property type="protein sequence ID" value="KIM84886.1"/>
    <property type="molecule type" value="Genomic_DNA"/>
</dbReference>
<name>A0A0C3G2L7_PILCF</name>
<gene>
    <name evidence="1" type="ORF">PILCRDRAFT_374228</name>
</gene>
<reference evidence="1 2" key="1">
    <citation type="submission" date="2014-04" db="EMBL/GenBank/DDBJ databases">
        <authorList>
            <consortium name="DOE Joint Genome Institute"/>
            <person name="Kuo A."/>
            <person name="Tarkka M."/>
            <person name="Buscot F."/>
            <person name="Kohler A."/>
            <person name="Nagy L.G."/>
            <person name="Floudas D."/>
            <person name="Copeland A."/>
            <person name="Barry K.W."/>
            <person name="Cichocki N."/>
            <person name="Veneault-Fourrey C."/>
            <person name="LaButti K."/>
            <person name="Lindquist E.A."/>
            <person name="Lipzen A."/>
            <person name="Lundell T."/>
            <person name="Morin E."/>
            <person name="Murat C."/>
            <person name="Sun H."/>
            <person name="Tunlid A."/>
            <person name="Henrissat B."/>
            <person name="Grigoriev I.V."/>
            <person name="Hibbett D.S."/>
            <person name="Martin F."/>
            <person name="Nordberg H.P."/>
            <person name="Cantor M.N."/>
            <person name="Hua S.X."/>
        </authorList>
    </citation>
    <scope>NUCLEOTIDE SEQUENCE [LARGE SCALE GENOMIC DNA]</scope>
    <source>
        <strain evidence="1 2">F 1598</strain>
    </source>
</reference>
<dbReference type="Proteomes" id="UP000054166">
    <property type="component" value="Unassembled WGS sequence"/>
</dbReference>
<proteinExistence type="predicted"/>
<reference evidence="2" key="2">
    <citation type="submission" date="2015-01" db="EMBL/GenBank/DDBJ databases">
        <title>Evolutionary Origins and Diversification of the Mycorrhizal Mutualists.</title>
        <authorList>
            <consortium name="DOE Joint Genome Institute"/>
            <consortium name="Mycorrhizal Genomics Consortium"/>
            <person name="Kohler A."/>
            <person name="Kuo A."/>
            <person name="Nagy L.G."/>
            <person name="Floudas D."/>
            <person name="Copeland A."/>
            <person name="Barry K.W."/>
            <person name="Cichocki N."/>
            <person name="Veneault-Fourrey C."/>
            <person name="LaButti K."/>
            <person name="Lindquist E.A."/>
            <person name="Lipzen A."/>
            <person name="Lundell T."/>
            <person name="Morin E."/>
            <person name="Murat C."/>
            <person name="Riley R."/>
            <person name="Ohm R."/>
            <person name="Sun H."/>
            <person name="Tunlid A."/>
            <person name="Henrissat B."/>
            <person name="Grigoriev I.V."/>
            <person name="Hibbett D.S."/>
            <person name="Martin F."/>
        </authorList>
    </citation>
    <scope>NUCLEOTIDE SEQUENCE [LARGE SCALE GENOMIC DNA]</scope>
    <source>
        <strain evidence="2">F 1598</strain>
    </source>
</reference>
<evidence type="ECO:0000313" key="1">
    <source>
        <dbReference type="EMBL" id="KIM84886.1"/>
    </source>
</evidence>